<reference evidence="2 3" key="1">
    <citation type="submission" date="2018-10" db="EMBL/GenBank/DDBJ databases">
        <title>Genomic Encyclopedia of Archaeal and Bacterial Type Strains, Phase II (KMG-II): from individual species to whole genera.</title>
        <authorList>
            <person name="Goeker M."/>
        </authorList>
    </citation>
    <scope>NUCLEOTIDE SEQUENCE [LARGE SCALE GENOMIC DNA]</scope>
    <source>
        <strain evidence="2 3">VM1</strain>
    </source>
</reference>
<gene>
    <name evidence="2" type="ORF">CLV39_1101</name>
</gene>
<dbReference type="AlphaFoldDB" id="A0A3M0BFK1"/>
<feature type="transmembrane region" description="Helical" evidence="1">
    <location>
        <begin position="89"/>
        <end position="109"/>
    </location>
</feature>
<dbReference type="Proteomes" id="UP000280842">
    <property type="component" value="Unassembled WGS sequence"/>
</dbReference>
<dbReference type="OrthoDB" id="9814593at2"/>
<keyword evidence="3" id="KW-1185">Reference proteome</keyword>
<feature type="transmembrane region" description="Helical" evidence="1">
    <location>
        <begin position="7"/>
        <end position="27"/>
    </location>
</feature>
<keyword evidence="1" id="KW-0472">Membrane</keyword>
<dbReference type="RefSeq" id="WP_121923223.1">
    <property type="nucleotide sequence ID" value="NZ_REFO01000012.1"/>
</dbReference>
<keyword evidence="1" id="KW-0812">Transmembrane</keyword>
<evidence type="ECO:0000256" key="1">
    <source>
        <dbReference type="SAM" id="Phobius"/>
    </source>
</evidence>
<accession>A0A3M0BFK1</accession>
<protein>
    <submittedName>
        <fullName evidence="2">Uncharacterized protein</fullName>
    </submittedName>
</protein>
<name>A0A3M0BFK1_9AQUI</name>
<evidence type="ECO:0000313" key="2">
    <source>
        <dbReference type="EMBL" id="RMA96090.1"/>
    </source>
</evidence>
<feature type="transmembrane region" description="Helical" evidence="1">
    <location>
        <begin position="121"/>
        <end position="143"/>
    </location>
</feature>
<organism evidence="2 3">
    <name type="scientific">Hydrogenothermus marinus</name>
    <dbReference type="NCBI Taxonomy" id="133270"/>
    <lineage>
        <taxon>Bacteria</taxon>
        <taxon>Pseudomonadati</taxon>
        <taxon>Aquificota</taxon>
        <taxon>Aquificia</taxon>
        <taxon>Aquificales</taxon>
        <taxon>Hydrogenothermaceae</taxon>
        <taxon>Hydrogenothermus</taxon>
    </lineage>
</organism>
<comment type="caution">
    <text evidence="2">The sequence shown here is derived from an EMBL/GenBank/DDBJ whole genome shotgun (WGS) entry which is preliminary data.</text>
</comment>
<keyword evidence="1" id="KW-1133">Transmembrane helix</keyword>
<feature type="transmembrane region" description="Helical" evidence="1">
    <location>
        <begin position="60"/>
        <end position="82"/>
    </location>
</feature>
<dbReference type="EMBL" id="REFO01000012">
    <property type="protein sequence ID" value="RMA96090.1"/>
    <property type="molecule type" value="Genomic_DNA"/>
</dbReference>
<sequence length="148" mass="17334">MKIVKITIALFIILFIFQILTGIFLFYEKYGFTVSYISNHILGNPDKFINPKTVLGLIEIVMPHFFAIFLVIFIISHLLYFFKIKIYHFILSGITFLAGFLDIISNFLILKISSSFAYLKIFSFLTFEFGIFLMIFILFFNIISKLNH</sequence>
<proteinExistence type="predicted"/>
<evidence type="ECO:0000313" key="3">
    <source>
        <dbReference type="Proteomes" id="UP000280842"/>
    </source>
</evidence>